<organism evidence="6 7">
    <name type="scientific">Phyllobacterium sophorae</name>
    <dbReference type="NCBI Taxonomy" id="1520277"/>
    <lineage>
        <taxon>Bacteria</taxon>
        <taxon>Pseudomonadati</taxon>
        <taxon>Pseudomonadota</taxon>
        <taxon>Alphaproteobacteria</taxon>
        <taxon>Hyphomicrobiales</taxon>
        <taxon>Phyllobacteriaceae</taxon>
        <taxon>Phyllobacterium</taxon>
    </lineage>
</organism>
<dbReference type="AlphaFoldDB" id="A0A2P7B5T4"/>
<evidence type="ECO:0000313" key="7">
    <source>
        <dbReference type="Proteomes" id="UP000241764"/>
    </source>
</evidence>
<evidence type="ECO:0000256" key="3">
    <source>
        <dbReference type="ARBA" id="ARBA00022989"/>
    </source>
</evidence>
<dbReference type="RefSeq" id="WP_106665999.1">
    <property type="nucleotide sequence ID" value="NZ_PGGM01000011.1"/>
</dbReference>
<feature type="transmembrane region" description="Helical" evidence="5">
    <location>
        <begin position="59"/>
        <end position="78"/>
    </location>
</feature>
<dbReference type="Pfam" id="PF07681">
    <property type="entry name" value="DoxX"/>
    <property type="match status" value="1"/>
</dbReference>
<name>A0A2P7B5T4_9HYPH</name>
<keyword evidence="3 5" id="KW-1133">Transmembrane helix</keyword>
<evidence type="ECO:0000256" key="4">
    <source>
        <dbReference type="ARBA" id="ARBA00023136"/>
    </source>
</evidence>
<evidence type="ECO:0000313" key="6">
    <source>
        <dbReference type="EMBL" id="PSH61825.1"/>
    </source>
</evidence>
<gene>
    <name evidence="6" type="ORF">CU103_21085</name>
</gene>
<dbReference type="EMBL" id="PGGM01000011">
    <property type="protein sequence ID" value="PSH61825.1"/>
    <property type="molecule type" value="Genomic_DNA"/>
</dbReference>
<comment type="caution">
    <text evidence="6">The sequence shown here is derived from an EMBL/GenBank/DDBJ whole genome shotgun (WGS) entry which is preliminary data.</text>
</comment>
<keyword evidence="2 5" id="KW-0812">Transmembrane</keyword>
<dbReference type="OrthoDB" id="7064507at2"/>
<keyword evidence="4 5" id="KW-0472">Membrane</keyword>
<protein>
    <submittedName>
        <fullName evidence="6">DoxX family protein</fullName>
    </submittedName>
</protein>
<sequence>MSERRLPMVTRVAARCATPPLRWLALLGLCAAYIQGGLTKLFDFSSAIAEMNHFGLAPAVPFAVLTIALELIASIMILSGIYRWLGALSLAGFTLLATFVANRFWEALPPERFMMTNSFFEHLGLVGGFILIAWHDLRSQGGESNGKPT</sequence>
<dbReference type="Proteomes" id="UP000241764">
    <property type="component" value="Unassembled WGS sequence"/>
</dbReference>
<accession>A0A2P7B5T4</accession>
<reference evidence="7" key="1">
    <citation type="submission" date="2017-11" db="EMBL/GenBank/DDBJ databases">
        <authorList>
            <person name="Kuznetsova I."/>
            <person name="Sazanova A."/>
            <person name="Chirak E."/>
            <person name="Safronova V."/>
            <person name="Willems A."/>
        </authorList>
    </citation>
    <scope>NUCLEOTIDE SEQUENCE [LARGE SCALE GENOMIC DNA]</scope>
    <source>
        <strain evidence="7">CCBAU 03422</strain>
    </source>
</reference>
<dbReference type="GO" id="GO:0016020">
    <property type="term" value="C:membrane"/>
    <property type="evidence" value="ECO:0007669"/>
    <property type="project" value="UniProtKB-SubCell"/>
</dbReference>
<evidence type="ECO:0000256" key="2">
    <source>
        <dbReference type="ARBA" id="ARBA00022692"/>
    </source>
</evidence>
<proteinExistence type="predicted"/>
<feature type="transmembrane region" description="Helical" evidence="5">
    <location>
        <begin position="85"/>
        <end position="105"/>
    </location>
</feature>
<comment type="subcellular location">
    <subcellularLocation>
        <location evidence="1">Membrane</location>
        <topology evidence="1">Multi-pass membrane protein</topology>
    </subcellularLocation>
</comment>
<dbReference type="InterPro" id="IPR032808">
    <property type="entry name" value="DoxX"/>
</dbReference>
<evidence type="ECO:0000256" key="1">
    <source>
        <dbReference type="ARBA" id="ARBA00004141"/>
    </source>
</evidence>
<feature type="transmembrane region" description="Helical" evidence="5">
    <location>
        <begin position="21"/>
        <end position="39"/>
    </location>
</feature>
<keyword evidence="7" id="KW-1185">Reference proteome</keyword>
<feature type="transmembrane region" description="Helical" evidence="5">
    <location>
        <begin position="117"/>
        <end position="137"/>
    </location>
</feature>
<evidence type="ECO:0000256" key="5">
    <source>
        <dbReference type="SAM" id="Phobius"/>
    </source>
</evidence>